<reference evidence="2 3" key="1">
    <citation type="journal article" date="2013" name="Genome Biol.">
        <title>The genome sequence of the most widely cultivated cacao type and its use to identify candidate genes regulating pod color.</title>
        <authorList>
            <person name="Motamayor J.C."/>
            <person name="Mockaitis K."/>
            <person name="Schmutz J."/>
            <person name="Haiminen N."/>
            <person name="Iii D.L."/>
            <person name="Cornejo O."/>
            <person name="Findley S.D."/>
            <person name="Zheng P."/>
            <person name="Utro F."/>
            <person name="Royaert S."/>
            <person name="Saski C."/>
            <person name="Jenkins J."/>
            <person name="Podicheti R."/>
            <person name="Zhao M."/>
            <person name="Scheffler B.E."/>
            <person name="Stack J.C."/>
            <person name="Feltus F.A."/>
            <person name="Mustiga G.M."/>
            <person name="Amores F."/>
            <person name="Phillips W."/>
            <person name="Marelli J.P."/>
            <person name="May G.D."/>
            <person name="Shapiro H."/>
            <person name="Ma J."/>
            <person name="Bustamante C.D."/>
            <person name="Schnell R.J."/>
            <person name="Main D."/>
            <person name="Gilbert D."/>
            <person name="Parida L."/>
            <person name="Kuhn D.N."/>
        </authorList>
    </citation>
    <scope>NUCLEOTIDE SEQUENCE [LARGE SCALE GENOMIC DNA]</scope>
    <source>
        <strain evidence="3">cv. Matina 1-6</strain>
    </source>
</reference>
<dbReference type="EMBL" id="CM001879">
    <property type="protein sequence ID" value="EOX96452.1"/>
    <property type="molecule type" value="Genomic_DNA"/>
</dbReference>
<gene>
    <name evidence="2" type="ORF">TCM_005698</name>
</gene>
<dbReference type="OMA" id="YEDMSEW"/>
<accession>A0A061DVL3</accession>
<name>A0A061DVL3_THECC</name>
<dbReference type="PANTHER" id="PTHR33513">
    <property type="entry name" value="OS06G0523300 PROTEIN"/>
    <property type="match status" value="1"/>
</dbReference>
<dbReference type="AlphaFoldDB" id="A0A061DVL3"/>
<evidence type="ECO:0000259" key="1">
    <source>
        <dbReference type="Pfam" id="PF24847"/>
    </source>
</evidence>
<evidence type="ECO:0000313" key="3">
    <source>
        <dbReference type="Proteomes" id="UP000026915"/>
    </source>
</evidence>
<protein>
    <recommendedName>
        <fullName evidence="1">DUF7722 domain-containing protein</fullName>
    </recommendedName>
</protein>
<dbReference type="Proteomes" id="UP000026915">
    <property type="component" value="Chromosome 1"/>
</dbReference>
<dbReference type="InterPro" id="IPR056139">
    <property type="entry name" value="DUF7722"/>
</dbReference>
<keyword evidence="3" id="KW-1185">Reference proteome</keyword>
<dbReference type="PANTHER" id="PTHR33513:SF45">
    <property type="entry name" value="CYTOPLASMIC TRNA 2-THIOLATION PROTEIN"/>
    <property type="match status" value="1"/>
</dbReference>
<organism evidence="2 3">
    <name type="scientific">Theobroma cacao</name>
    <name type="common">Cacao</name>
    <name type="synonym">Cocoa</name>
    <dbReference type="NCBI Taxonomy" id="3641"/>
    <lineage>
        <taxon>Eukaryota</taxon>
        <taxon>Viridiplantae</taxon>
        <taxon>Streptophyta</taxon>
        <taxon>Embryophyta</taxon>
        <taxon>Tracheophyta</taxon>
        <taxon>Spermatophyta</taxon>
        <taxon>Magnoliopsida</taxon>
        <taxon>eudicotyledons</taxon>
        <taxon>Gunneridae</taxon>
        <taxon>Pentapetalae</taxon>
        <taxon>rosids</taxon>
        <taxon>malvids</taxon>
        <taxon>Malvales</taxon>
        <taxon>Malvaceae</taxon>
        <taxon>Byttnerioideae</taxon>
        <taxon>Theobroma</taxon>
    </lineage>
</organism>
<dbReference type="Gramene" id="EOX96452">
    <property type="protein sequence ID" value="EOX96452"/>
    <property type="gene ID" value="TCM_005698"/>
</dbReference>
<dbReference type="HOGENOM" id="CLU_2337763_0_0_1"/>
<feature type="domain" description="DUF7722" evidence="1">
    <location>
        <begin position="74"/>
        <end position="95"/>
    </location>
</feature>
<sequence length="98" mass="11017">MGKRLVSGLTLLFLEEAQKHQENSGSIGNGGAMLENSVITDTKKDVESVVERGEKHIETTKEDAECCFLMPLHYPLVTKKDYEDMSEWKLDQLLLSMG</sequence>
<dbReference type="InParanoid" id="A0A061DVL3"/>
<proteinExistence type="predicted"/>
<dbReference type="Pfam" id="PF24847">
    <property type="entry name" value="DUF7722"/>
    <property type="match status" value="1"/>
</dbReference>
<evidence type="ECO:0000313" key="2">
    <source>
        <dbReference type="EMBL" id="EOX96452.1"/>
    </source>
</evidence>